<name>A0ABP1Q2N8_9HEXA</name>
<sequence length="423" mass="47306">MSAEVENAASSLDRNIDVNEEDGSLLILSRVSDPEPDEMDQSFDSIGDLFSFMNEHNPVDTDTDDDTNSRSIMELDELIDKERQNLDMLKLANTSILEFVTASSGVVVEKMLTPTTTQPTSEKSDGVAGTTDVNEKISPVAADIPIPNTSSDLSKNPDTIPGTTGELTKVKELANSSTIEEKCFNNQEKDIKKTEIGTTIGQKPSQNLFRGVPTFRRRKAGQRNVMAVNDFIKDYYRSLDTVSRYIIIASILSFVTAFTLLYFHGYQTHQHNMELFNMKEKQTQAQLEHYEVSKRQSTNFRETIIHQRYEETRQCQVSLNSCSANNEALSTKIGKVEKDCSVQKLKLETELKSKEDRIKVLQEVVKKLEKSNQELRVVASQTAQSSLAQISVGFLNLLKNPLVYGYTLALGAVLFVIMACASK</sequence>
<evidence type="ECO:0000256" key="3">
    <source>
        <dbReference type="SAM" id="Phobius"/>
    </source>
</evidence>
<evidence type="ECO:0000256" key="1">
    <source>
        <dbReference type="SAM" id="Coils"/>
    </source>
</evidence>
<feature type="region of interest" description="Disordered" evidence="2">
    <location>
        <begin position="142"/>
        <end position="164"/>
    </location>
</feature>
<organism evidence="4 5">
    <name type="scientific">Orchesella dallaii</name>
    <dbReference type="NCBI Taxonomy" id="48710"/>
    <lineage>
        <taxon>Eukaryota</taxon>
        <taxon>Metazoa</taxon>
        <taxon>Ecdysozoa</taxon>
        <taxon>Arthropoda</taxon>
        <taxon>Hexapoda</taxon>
        <taxon>Collembola</taxon>
        <taxon>Entomobryomorpha</taxon>
        <taxon>Entomobryoidea</taxon>
        <taxon>Orchesellidae</taxon>
        <taxon>Orchesellinae</taxon>
        <taxon>Orchesella</taxon>
    </lineage>
</organism>
<feature type="compositionally biased region" description="Polar residues" evidence="2">
    <location>
        <begin position="147"/>
        <end position="164"/>
    </location>
</feature>
<evidence type="ECO:0000313" key="4">
    <source>
        <dbReference type="EMBL" id="CAL8087133.1"/>
    </source>
</evidence>
<dbReference type="Proteomes" id="UP001642540">
    <property type="component" value="Unassembled WGS sequence"/>
</dbReference>
<dbReference type="EMBL" id="CAXLJM020000020">
    <property type="protein sequence ID" value="CAL8087133.1"/>
    <property type="molecule type" value="Genomic_DNA"/>
</dbReference>
<keyword evidence="3" id="KW-0472">Membrane</keyword>
<keyword evidence="3" id="KW-1133">Transmembrane helix</keyword>
<evidence type="ECO:0000256" key="2">
    <source>
        <dbReference type="SAM" id="MobiDB-lite"/>
    </source>
</evidence>
<proteinExistence type="predicted"/>
<gene>
    <name evidence="4" type="ORF">ODALV1_LOCUS6643</name>
</gene>
<comment type="caution">
    <text evidence="4">The sequence shown here is derived from an EMBL/GenBank/DDBJ whole genome shotgun (WGS) entry which is preliminary data.</text>
</comment>
<feature type="transmembrane region" description="Helical" evidence="3">
    <location>
        <begin position="403"/>
        <end position="421"/>
    </location>
</feature>
<protein>
    <submittedName>
        <fullName evidence="4">Uncharacterized protein</fullName>
    </submittedName>
</protein>
<feature type="coiled-coil region" evidence="1">
    <location>
        <begin position="344"/>
        <end position="378"/>
    </location>
</feature>
<evidence type="ECO:0000313" key="5">
    <source>
        <dbReference type="Proteomes" id="UP001642540"/>
    </source>
</evidence>
<reference evidence="4 5" key="1">
    <citation type="submission" date="2024-08" db="EMBL/GenBank/DDBJ databases">
        <authorList>
            <person name="Cucini C."/>
            <person name="Frati F."/>
        </authorList>
    </citation>
    <scope>NUCLEOTIDE SEQUENCE [LARGE SCALE GENOMIC DNA]</scope>
</reference>
<feature type="transmembrane region" description="Helical" evidence="3">
    <location>
        <begin position="245"/>
        <end position="263"/>
    </location>
</feature>
<keyword evidence="5" id="KW-1185">Reference proteome</keyword>
<accession>A0ABP1Q2N8</accession>
<keyword evidence="1" id="KW-0175">Coiled coil</keyword>
<keyword evidence="3" id="KW-0812">Transmembrane</keyword>